<dbReference type="SUPFAM" id="SSF46689">
    <property type="entry name" value="Homeodomain-like"/>
    <property type="match status" value="1"/>
</dbReference>
<dbReference type="RefSeq" id="WP_255227135.1">
    <property type="nucleotide sequence ID" value="NZ_JAJEKE010000006.1"/>
</dbReference>
<dbReference type="Pfam" id="PF06506">
    <property type="entry name" value="PrpR_N"/>
    <property type="match status" value="1"/>
</dbReference>
<dbReference type="InterPro" id="IPR025662">
    <property type="entry name" value="Sigma_54_int_dom_ATP-bd_1"/>
</dbReference>
<organism evidence="4 5">
    <name type="scientific">Lutispora saccharofermentans</name>
    <dbReference type="NCBI Taxonomy" id="3024236"/>
    <lineage>
        <taxon>Bacteria</taxon>
        <taxon>Bacillati</taxon>
        <taxon>Bacillota</taxon>
        <taxon>Clostridia</taxon>
        <taxon>Lutisporales</taxon>
        <taxon>Lutisporaceae</taxon>
        <taxon>Lutispora</taxon>
    </lineage>
</organism>
<gene>
    <name evidence="4" type="ORF">LJD61_08650</name>
</gene>
<dbReference type="Gene3D" id="1.10.8.60">
    <property type="match status" value="1"/>
</dbReference>
<proteinExistence type="predicted"/>
<dbReference type="Pfam" id="PF00158">
    <property type="entry name" value="Sigma54_activat"/>
    <property type="match status" value="1"/>
</dbReference>
<keyword evidence="1" id="KW-0547">Nucleotide-binding</keyword>
<dbReference type="InterPro" id="IPR003593">
    <property type="entry name" value="AAA+_ATPase"/>
</dbReference>
<dbReference type="InterPro" id="IPR009057">
    <property type="entry name" value="Homeodomain-like_sf"/>
</dbReference>
<dbReference type="Proteomes" id="UP001651880">
    <property type="component" value="Unassembled WGS sequence"/>
</dbReference>
<comment type="caution">
    <text evidence="4">The sequence shown here is derived from an EMBL/GenBank/DDBJ whole genome shotgun (WGS) entry which is preliminary data.</text>
</comment>
<sequence length="644" mass="72979">MHKIAVIYSTYPELEKIAHEYEVKKGYHVEVQNCVLNKAVEVAREYEAKGFDVIISRGATGRLISKAVDIPVVDIEITNFDIIKTLYKAKAQGTKMAFYLYDSDLRYNDFDFIRKVLNINKEDLSIYYFEDVSELKEKVAKAYYDGIGTVIGIGAYTIEIAKGYGMKTAMVRSQSEAIYNAFTQAEKMIEAVHDLRKVNKSFDAFIQESFLGLIFLDSSRKITYLCESISRYLKINPSLLIDRSIDDVFKDIPLFQPLLDNKNSYKANCMGSDLFVKKTTLQSNGEIIGYAIKIQYASYSSDVLSMKELEAGNAKNTTNKAGLKARYTFDDYIGKSEAVEALIKKAKSYSKTDANILIIGESGTGKEVLANGVHNESPRKGGPFVAINCAALPQSLLESELFGYEEGAFTGAKKGGKIGIFELAQRGTVFLDEISEITLAAQAQLLRVIQERVLMRVGGNKPIPVDVRIIAATNANLAERIRMGQFREDLYHRLNVLNLHIPPLRQRRDDIPHLINYFIGMHMRNKSIDIPSIFMKKLQNYEWYGNVRELENFVEKFVILSQDTEDSFKLLEELYFDLISSEMHASTFCDDKISINIGTMRDMELEIIEALSQKYPEDKASLARKLGISRTSLWTKLKEIEKIK</sequence>
<dbReference type="Gene3D" id="3.40.50.2300">
    <property type="match status" value="1"/>
</dbReference>
<evidence type="ECO:0000259" key="3">
    <source>
        <dbReference type="PROSITE" id="PS50045"/>
    </source>
</evidence>
<protein>
    <submittedName>
        <fullName evidence="4">Sigma 54-interacting transcriptional regulator</fullName>
    </submittedName>
</protein>
<dbReference type="InterPro" id="IPR058031">
    <property type="entry name" value="AAA_lid_NorR"/>
</dbReference>
<dbReference type="PROSITE" id="PS50045">
    <property type="entry name" value="SIGMA54_INTERACT_4"/>
    <property type="match status" value="1"/>
</dbReference>
<dbReference type="InterPro" id="IPR010524">
    <property type="entry name" value="Sig_transdc_resp-reg_PrpR_N"/>
</dbReference>
<evidence type="ECO:0000256" key="2">
    <source>
        <dbReference type="ARBA" id="ARBA00022840"/>
    </source>
</evidence>
<dbReference type="PROSITE" id="PS00675">
    <property type="entry name" value="SIGMA54_INTERACT_1"/>
    <property type="match status" value="1"/>
</dbReference>
<dbReference type="SUPFAM" id="SSF52540">
    <property type="entry name" value="P-loop containing nucleoside triphosphate hydrolases"/>
    <property type="match status" value="1"/>
</dbReference>
<dbReference type="SMART" id="SM00382">
    <property type="entry name" value="AAA"/>
    <property type="match status" value="1"/>
</dbReference>
<dbReference type="PANTHER" id="PTHR32071">
    <property type="entry name" value="TRANSCRIPTIONAL REGULATORY PROTEIN"/>
    <property type="match status" value="1"/>
</dbReference>
<keyword evidence="2" id="KW-0067">ATP-binding</keyword>
<keyword evidence="5" id="KW-1185">Reference proteome</keyword>
<dbReference type="SUPFAM" id="SSF159800">
    <property type="entry name" value="PrpR receptor domain-like"/>
    <property type="match status" value="1"/>
</dbReference>
<accession>A0ABT1NIC1</accession>
<dbReference type="Gene3D" id="3.40.50.10660">
    <property type="entry name" value="PrpR receptor domain-like"/>
    <property type="match status" value="1"/>
</dbReference>
<reference evidence="4 5" key="1">
    <citation type="submission" date="2021-10" db="EMBL/GenBank/DDBJ databases">
        <title>Lutispora strain m25 sp. nov., a thermophilic, non-spore-forming bacterium isolated from a lab-scale methanogenic bioreactor digesting anaerobic sludge.</title>
        <authorList>
            <person name="El Houari A."/>
            <person name="Mcdonald J."/>
        </authorList>
    </citation>
    <scope>NUCLEOTIDE SEQUENCE [LARGE SCALE GENOMIC DNA]</scope>
    <source>
        <strain evidence="5">m25</strain>
    </source>
</reference>
<dbReference type="InterPro" id="IPR002078">
    <property type="entry name" value="Sigma_54_int"/>
</dbReference>
<dbReference type="PANTHER" id="PTHR32071:SF57">
    <property type="entry name" value="C4-DICARBOXYLATE TRANSPORT TRANSCRIPTIONAL REGULATORY PROTEIN DCTD"/>
    <property type="match status" value="1"/>
</dbReference>
<dbReference type="Gene3D" id="1.10.10.60">
    <property type="entry name" value="Homeodomain-like"/>
    <property type="match status" value="1"/>
</dbReference>
<dbReference type="CDD" id="cd00009">
    <property type="entry name" value="AAA"/>
    <property type="match status" value="1"/>
</dbReference>
<evidence type="ECO:0000256" key="1">
    <source>
        <dbReference type="ARBA" id="ARBA00022741"/>
    </source>
</evidence>
<dbReference type="Gene3D" id="3.40.50.300">
    <property type="entry name" value="P-loop containing nucleotide triphosphate hydrolases"/>
    <property type="match status" value="1"/>
</dbReference>
<evidence type="ECO:0000313" key="5">
    <source>
        <dbReference type="Proteomes" id="UP001651880"/>
    </source>
</evidence>
<evidence type="ECO:0000313" key="4">
    <source>
        <dbReference type="EMBL" id="MCQ1529621.1"/>
    </source>
</evidence>
<dbReference type="Pfam" id="PF25601">
    <property type="entry name" value="AAA_lid_14"/>
    <property type="match status" value="1"/>
</dbReference>
<name>A0ABT1NIC1_9FIRM</name>
<feature type="domain" description="Sigma-54 factor interaction" evidence="3">
    <location>
        <begin position="332"/>
        <end position="559"/>
    </location>
</feature>
<dbReference type="EMBL" id="JAJEKE010000006">
    <property type="protein sequence ID" value="MCQ1529621.1"/>
    <property type="molecule type" value="Genomic_DNA"/>
</dbReference>
<dbReference type="InterPro" id="IPR027417">
    <property type="entry name" value="P-loop_NTPase"/>
</dbReference>